<gene>
    <name evidence="5" type="ORF">ENJ10_14825</name>
</gene>
<dbReference type="InterPro" id="IPR011459">
    <property type="entry name" value="DUF1565"/>
</dbReference>
<dbReference type="InterPro" id="IPR059226">
    <property type="entry name" value="Choice_anch_Q_dom"/>
</dbReference>
<dbReference type="Pfam" id="PF07602">
    <property type="entry name" value="DUF1565"/>
    <property type="match status" value="1"/>
</dbReference>
<dbReference type="Pfam" id="PF13229">
    <property type="entry name" value="Beta_helix"/>
    <property type="match status" value="1"/>
</dbReference>
<dbReference type="InterPro" id="IPR012334">
    <property type="entry name" value="Pectin_lyas_fold"/>
</dbReference>
<evidence type="ECO:0000259" key="4">
    <source>
        <dbReference type="Pfam" id="PF13229"/>
    </source>
</evidence>
<dbReference type="Gene3D" id="2.160.20.10">
    <property type="entry name" value="Single-stranded right-handed beta-helix, Pectin lyase-like"/>
    <property type="match status" value="1"/>
</dbReference>
<dbReference type="EMBL" id="DRLD01000422">
    <property type="protein sequence ID" value="HED11962.1"/>
    <property type="molecule type" value="Genomic_DNA"/>
</dbReference>
<protein>
    <submittedName>
        <fullName evidence="5">DUF1565 domain-containing protein</fullName>
    </submittedName>
</protein>
<dbReference type="InterPro" id="IPR039448">
    <property type="entry name" value="Beta_helix"/>
</dbReference>
<feature type="signal peptide" evidence="2">
    <location>
        <begin position="1"/>
        <end position="23"/>
    </location>
</feature>
<dbReference type="NCBIfam" id="NF041518">
    <property type="entry name" value="choice_anch_Q"/>
    <property type="match status" value="1"/>
</dbReference>
<comment type="caution">
    <text evidence="5">The sequence shown here is derived from an EMBL/GenBank/DDBJ whole genome shotgun (WGS) entry which is preliminary data.</text>
</comment>
<dbReference type="SMART" id="SM00710">
    <property type="entry name" value="PbH1"/>
    <property type="match status" value="5"/>
</dbReference>
<dbReference type="AlphaFoldDB" id="A0A7V1LQR1"/>
<feature type="domain" description="DUF1565" evidence="3">
    <location>
        <begin position="32"/>
        <end position="69"/>
    </location>
</feature>
<name>A0A7V1LQR1_CALAY</name>
<feature type="region of interest" description="Disordered" evidence="1">
    <location>
        <begin position="429"/>
        <end position="464"/>
    </location>
</feature>
<evidence type="ECO:0000259" key="3">
    <source>
        <dbReference type="Pfam" id="PF07602"/>
    </source>
</evidence>
<reference evidence="5" key="1">
    <citation type="journal article" date="2020" name="mSystems">
        <title>Genome- and Community-Level Interaction Insights into Carbon Utilization and Element Cycling Functions of Hydrothermarchaeota in Hydrothermal Sediment.</title>
        <authorList>
            <person name="Zhou Z."/>
            <person name="Liu Y."/>
            <person name="Xu W."/>
            <person name="Pan J."/>
            <person name="Luo Z.H."/>
            <person name="Li M."/>
        </authorList>
    </citation>
    <scope>NUCLEOTIDE SEQUENCE [LARGE SCALE GENOMIC DNA]</scope>
    <source>
        <strain evidence="5">HyVt-456</strain>
    </source>
</reference>
<feature type="chain" id="PRO_5030701232" evidence="2">
    <location>
        <begin position="24"/>
        <end position="464"/>
    </location>
</feature>
<sequence length="464" mass="51171">MNLLKFSLLRFLLPLLLPFSLQAAVFYVDGQAGRDAGPGSKSRPFKSITKALSRLHKGDTLILKRGVYTRPLHNIPSGSRLKPTVIRAADGHHVEIRYPQKALRIDGDHIEIHGIVFNGLYGAAPVADINGSHLLISACEFKNSSRDIMTIGDVGDITIRNSSLHHGLSWYKKTGKEPHGISTDGVRGLTIRNCDIYQITGDAIQISPSRRDWDNVRIEDCRLWVAPLSATEVEASGLPARAVGMILAENAIDTKARKTDDPGRHNIRFKNITAHGFRSHRIKNAAAFNIKNPVTAHIEGVTVYDSEIAFRLRAPARVTLANALIYDCDVGVRYEGRPERLFLFNNTFGLNLKQALKAVAGTPVDFRVINNLFLTRRLPKALRGKALFSRQNRTVPPSLWPDTFIDAPAGDYRLKENSLPVDSGRDISGLGITDDRRGAKRPAGAGWDMGAFEYPATNPGNKQP</sequence>
<proteinExistence type="predicted"/>
<keyword evidence="2" id="KW-0732">Signal</keyword>
<feature type="domain" description="Right handed beta helix" evidence="4">
    <location>
        <begin position="126"/>
        <end position="222"/>
    </location>
</feature>
<dbReference type="SUPFAM" id="SSF51126">
    <property type="entry name" value="Pectin lyase-like"/>
    <property type="match status" value="1"/>
</dbReference>
<dbReference type="InterPro" id="IPR011050">
    <property type="entry name" value="Pectin_lyase_fold/virulence"/>
</dbReference>
<dbReference type="Proteomes" id="UP000886005">
    <property type="component" value="Unassembled WGS sequence"/>
</dbReference>
<dbReference type="InterPro" id="IPR006626">
    <property type="entry name" value="PbH1"/>
</dbReference>
<evidence type="ECO:0000313" key="5">
    <source>
        <dbReference type="EMBL" id="HED11962.1"/>
    </source>
</evidence>
<organism evidence="5">
    <name type="scientific">Caldithrix abyssi</name>
    <dbReference type="NCBI Taxonomy" id="187145"/>
    <lineage>
        <taxon>Bacteria</taxon>
        <taxon>Pseudomonadati</taxon>
        <taxon>Calditrichota</taxon>
        <taxon>Calditrichia</taxon>
        <taxon>Calditrichales</taxon>
        <taxon>Calditrichaceae</taxon>
        <taxon>Caldithrix</taxon>
    </lineage>
</organism>
<accession>A0A7V1LQR1</accession>
<evidence type="ECO:0000256" key="2">
    <source>
        <dbReference type="SAM" id="SignalP"/>
    </source>
</evidence>
<evidence type="ECO:0000256" key="1">
    <source>
        <dbReference type="SAM" id="MobiDB-lite"/>
    </source>
</evidence>